<reference evidence="2 3" key="1">
    <citation type="submission" date="2016-06" db="EMBL/GenBank/DDBJ databases">
        <authorList>
            <person name="Kjaerup R.B."/>
            <person name="Dalgaard T.S."/>
            <person name="Juul-Madsen H.R."/>
        </authorList>
    </citation>
    <scope>NUCLEOTIDE SEQUENCE [LARGE SCALE GENOMIC DNA]</scope>
    <source>
        <strain evidence="2 3">1276495.2</strain>
    </source>
</reference>
<dbReference type="EMBL" id="LZLM01000051">
    <property type="protein sequence ID" value="OBJ87012.1"/>
    <property type="molecule type" value="Genomic_DNA"/>
</dbReference>
<dbReference type="SUPFAM" id="SSF53335">
    <property type="entry name" value="S-adenosyl-L-methionine-dependent methyltransferases"/>
    <property type="match status" value="1"/>
</dbReference>
<keyword evidence="2" id="KW-0489">Methyltransferase</keyword>
<dbReference type="Gene3D" id="3.40.50.150">
    <property type="entry name" value="Vaccinia Virus protein VP39"/>
    <property type="match status" value="1"/>
</dbReference>
<dbReference type="RefSeq" id="WP_065139489.1">
    <property type="nucleotide sequence ID" value="NZ_LZLM01000051.1"/>
</dbReference>
<evidence type="ECO:0000313" key="2">
    <source>
        <dbReference type="EMBL" id="OBJ87012.1"/>
    </source>
</evidence>
<dbReference type="PANTHER" id="PTHR43861">
    <property type="entry name" value="TRANS-ACONITATE 2-METHYLTRANSFERASE-RELATED"/>
    <property type="match status" value="1"/>
</dbReference>
<proteinExistence type="predicted"/>
<dbReference type="AlphaFoldDB" id="A0A1A3KPA0"/>
<organism evidence="2 3">
    <name type="scientific">Mycobacterium asiaticum</name>
    <dbReference type="NCBI Taxonomy" id="1790"/>
    <lineage>
        <taxon>Bacteria</taxon>
        <taxon>Bacillati</taxon>
        <taxon>Actinomycetota</taxon>
        <taxon>Actinomycetes</taxon>
        <taxon>Mycobacteriales</taxon>
        <taxon>Mycobacteriaceae</taxon>
        <taxon>Mycobacterium</taxon>
    </lineage>
</organism>
<accession>A0A1A3KPA0</accession>
<dbReference type="InterPro" id="IPR029063">
    <property type="entry name" value="SAM-dependent_MTases_sf"/>
</dbReference>
<gene>
    <name evidence="2" type="ORF">A5640_08690</name>
</gene>
<dbReference type="Proteomes" id="UP000093925">
    <property type="component" value="Unassembled WGS sequence"/>
</dbReference>
<name>A0A1A3KPA0_MYCAS</name>
<dbReference type="GO" id="GO:0008168">
    <property type="term" value="F:methyltransferase activity"/>
    <property type="evidence" value="ECO:0007669"/>
    <property type="project" value="UniProtKB-KW"/>
</dbReference>
<protein>
    <submittedName>
        <fullName evidence="2">SAM-dependent methyltransferase</fullName>
    </submittedName>
</protein>
<keyword evidence="1 2" id="KW-0808">Transferase</keyword>
<comment type="caution">
    <text evidence="2">The sequence shown here is derived from an EMBL/GenBank/DDBJ whole genome shotgun (WGS) entry which is preliminary data.</text>
</comment>
<dbReference type="Pfam" id="PF13489">
    <property type="entry name" value="Methyltransf_23"/>
    <property type="match status" value="1"/>
</dbReference>
<dbReference type="CDD" id="cd02440">
    <property type="entry name" value="AdoMet_MTases"/>
    <property type="match status" value="1"/>
</dbReference>
<sequence length="262" mass="28819">MPSDYVYDQGFAAERSRLSAMESLWDPGTQALLTELGLGRPADPQNAWRCMEVGAGGGSLVKWMADSGATVVAVDIDTRFIDSLASDSIEVRQMDIRTDELGQGEFDLIHARLVLEHLPDRRQILHRLAAALRPGGWMVIEDFDWTAFGFEGLDPELDRVTGAVLSFMQQAGFEPHYGRRVVADMAAAGLREVRGEGRARVIDSHAKGFDFFRLSFESLRGAVVDAGLISRAEADATAARFGEDIRVYTPIMMAGIGRRQRG</sequence>
<dbReference type="PANTHER" id="PTHR43861:SF3">
    <property type="entry name" value="PUTATIVE (AFU_ORTHOLOGUE AFUA_2G14390)-RELATED"/>
    <property type="match status" value="1"/>
</dbReference>
<dbReference type="GO" id="GO:0032259">
    <property type="term" value="P:methylation"/>
    <property type="evidence" value="ECO:0007669"/>
    <property type="project" value="UniProtKB-KW"/>
</dbReference>
<evidence type="ECO:0000256" key="1">
    <source>
        <dbReference type="ARBA" id="ARBA00022679"/>
    </source>
</evidence>
<evidence type="ECO:0000313" key="3">
    <source>
        <dbReference type="Proteomes" id="UP000093925"/>
    </source>
</evidence>